<sequence length="616" mass="68438">MPSDSSYNTPFDTSTFIIPEEWHAFSDLLGGADTGLLFLREGVIVHANATLTGQLGFTEDELAGQPVETLVAHTAGTPHTETEDGSRLLLQTKGGMPKHYLLIANRIDTLSDAGCVIWVLQPVAPTTQEEMEETAQGLSDMPHLADHLPDLVAVCTPDFAVRYANRSYRELVGEQSADLGRLIHDDDRPRALEALRQSTPDGHALSVSFRLRRHDGIYRHVVGEVRNLQTQEEIGGFLLNVRDVTDDVHRQHDLESEKKRQLHYLNRLLRIAQHPHANFSSALKVILKSAVKALSTHRCAYWDVHADPEKTRCMLAYDETRQNYVEEQLNTASGASLHPLLQRVQSSEHQLVVTDVDQDPRVAVYCEYFHANAVKALIAMPVQHGDGDSGVLVISHVGEARAWRRDESEFAEAVAGVIALILKEVERVRIEAQAKHFARHDRLTGLPNRDSLLDQAKDIFPKMTTKANTLAAFFIDLDGFKEVNDTLGKDIGDELLKASAMRLRNVVRKNDIIARLGGDEFVLLAINLSDMRIADDIATQLVDTMRGAFSVGGQKVQISASVGIALYPFDGTDLETLMKKADIALVEAKRSGRDQYRMFRPQLNDSIPPAPRSGRN</sequence>
<reference evidence="4" key="1">
    <citation type="submission" date="2018-09" db="EMBL/GenBank/DDBJ databases">
        <authorList>
            <person name="Zhu H."/>
        </authorList>
    </citation>
    <scope>NUCLEOTIDE SEQUENCE [LARGE SCALE GENOMIC DNA]</scope>
    <source>
        <strain evidence="4">K1R23-30</strain>
    </source>
</reference>
<feature type="region of interest" description="Disordered" evidence="1">
    <location>
        <begin position="597"/>
        <end position="616"/>
    </location>
</feature>
<dbReference type="OrthoDB" id="8763966at2"/>
<dbReference type="CDD" id="cd01949">
    <property type="entry name" value="GGDEF"/>
    <property type="match status" value="1"/>
</dbReference>
<dbReference type="PROSITE" id="PS50887">
    <property type="entry name" value="GGDEF"/>
    <property type="match status" value="1"/>
</dbReference>
<dbReference type="NCBIfam" id="TIGR00229">
    <property type="entry name" value="sensory_box"/>
    <property type="match status" value="1"/>
</dbReference>
<dbReference type="InterPro" id="IPR052155">
    <property type="entry name" value="Biofilm_reg_signaling"/>
</dbReference>
<dbReference type="InterPro" id="IPR003018">
    <property type="entry name" value="GAF"/>
</dbReference>
<dbReference type="CDD" id="cd00130">
    <property type="entry name" value="PAS"/>
    <property type="match status" value="1"/>
</dbReference>
<proteinExistence type="predicted"/>
<dbReference type="SMART" id="SM00091">
    <property type="entry name" value="PAS"/>
    <property type="match status" value="2"/>
</dbReference>
<dbReference type="Proteomes" id="UP000265955">
    <property type="component" value="Unassembled WGS sequence"/>
</dbReference>
<dbReference type="InterPro" id="IPR029787">
    <property type="entry name" value="Nucleotide_cyclase"/>
</dbReference>
<evidence type="ECO:0000256" key="1">
    <source>
        <dbReference type="SAM" id="MobiDB-lite"/>
    </source>
</evidence>
<dbReference type="Pfam" id="PF08448">
    <property type="entry name" value="PAS_4"/>
    <property type="match status" value="1"/>
</dbReference>
<keyword evidence="4" id="KW-1185">Reference proteome</keyword>
<dbReference type="SMART" id="SM00065">
    <property type="entry name" value="GAF"/>
    <property type="match status" value="1"/>
</dbReference>
<dbReference type="Pfam" id="PF01590">
    <property type="entry name" value="GAF"/>
    <property type="match status" value="1"/>
</dbReference>
<evidence type="ECO:0000259" key="2">
    <source>
        <dbReference type="PROSITE" id="PS50887"/>
    </source>
</evidence>
<dbReference type="InterPro" id="IPR000014">
    <property type="entry name" value="PAS"/>
</dbReference>
<dbReference type="PANTHER" id="PTHR44757:SF2">
    <property type="entry name" value="BIOFILM ARCHITECTURE MAINTENANCE PROTEIN MBAA"/>
    <property type="match status" value="1"/>
</dbReference>
<protein>
    <submittedName>
        <fullName evidence="3">Diguanylate cyclase</fullName>
    </submittedName>
</protein>
<dbReference type="Pfam" id="PF13426">
    <property type="entry name" value="PAS_9"/>
    <property type="match status" value="1"/>
</dbReference>
<dbReference type="Pfam" id="PF00990">
    <property type="entry name" value="GGDEF"/>
    <property type="match status" value="1"/>
</dbReference>
<dbReference type="AlphaFoldDB" id="A0A3A3GAP3"/>
<comment type="caution">
    <text evidence="3">The sequence shown here is derived from an EMBL/GenBank/DDBJ whole genome shotgun (WGS) entry which is preliminary data.</text>
</comment>
<dbReference type="SUPFAM" id="SSF55785">
    <property type="entry name" value="PYP-like sensor domain (PAS domain)"/>
    <property type="match status" value="1"/>
</dbReference>
<dbReference type="SUPFAM" id="SSF55781">
    <property type="entry name" value="GAF domain-like"/>
    <property type="match status" value="1"/>
</dbReference>
<dbReference type="InterPro" id="IPR013656">
    <property type="entry name" value="PAS_4"/>
</dbReference>
<feature type="domain" description="GGDEF" evidence="2">
    <location>
        <begin position="468"/>
        <end position="601"/>
    </location>
</feature>
<dbReference type="Gene3D" id="3.30.450.40">
    <property type="match status" value="1"/>
</dbReference>
<dbReference type="NCBIfam" id="TIGR00254">
    <property type="entry name" value="GGDEF"/>
    <property type="match status" value="1"/>
</dbReference>
<dbReference type="RefSeq" id="WP_119769196.1">
    <property type="nucleotide sequence ID" value="NZ_QYUO01000001.1"/>
</dbReference>
<organism evidence="3 4">
    <name type="scientific">Noviherbaspirillum saxi</name>
    <dbReference type="NCBI Taxonomy" id="2320863"/>
    <lineage>
        <taxon>Bacteria</taxon>
        <taxon>Pseudomonadati</taxon>
        <taxon>Pseudomonadota</taxon>
        <taxon>Betaproteobacteria</taxon>
        <taxon>Burkholderiales</taxon>
        <taxon>Oxalobacteraceae</taxon>
        <taxon>Noviherbaspirillum</taxon>
    </lineage>
</organism>
<accession>A0A3A3GAP3</accession>
<dbReference type="SMART" id="SM00267">
    <property type="entry name" value="GGDEF"/>
    <property type="match status" value="1"/>
</dbReference>
<name>A0A3A3GAP3_9BURK</name>
<gene>
    <name evidence="3" type="ORF">D3871_12535</name>
</gene>
<dbReference type="InterPro" id="IPR035965">
    <property type="entry name" value="PAS-like_dom_sf"/>
</dbReference>
<dbReference type="Gene3D" id="3.30.70.270">
    <property type="match status" value="1"/>
</dbReference>
<dbReference type="Gene3D" id="3.30.450.20">
    <property type="entry name" value="PAS domain"/>
    <property type="match status" value="1"/>
</dbReference>
<dbReference type="PANTHER" id="PTHR44757">
    <property type="entry name" value="DIGUANYLATE CYCLASE DGCP"/>
    <property type="match status" value="1"/>
</dbReference>
<dbReference type="SUPFAM" id="SSF55073">
    <property type="entry name" value="Nucleotide cyclase"/>
    <property type="match status" value="1"/>
</dbReference>
<evidence type="ECO:0000313" key="4">
    <source>
        <dbReference type="Proteomes" id="UP000265955"/>
    </source>
</evidence>
<dbReference type="InterPro" id="IPR000160">
    <property type="entry name" value="GGDEF_dom"/>
</dbReference>
<dbReference type="InterPro" id="IPR029016">
    <property type="entry name" value="GAF-like_dom_sf"/>
</dbReference>
<dbReference type="EMBL" id="QYUO01000001">
    <property type="protein sequence ID" value="RJF99255.1"/>
    <property type="molecule type" value="Genomic_DNA"/>
</dbReference>
<evidence type="ECO:0000313" key="3">
    <source>
        <dbReference type="EMBL" id="RJF99255.1"/>
    </source>
</evidence>
<dbReference type="InterPro" id="IPR043128">
    <property type="entry name" value="Rev_trsase/Diguanyl_cyclase"/>
</dbReference>